<organism evidence="3 4">
    <name type="scientific">Desulfomarina profundi</name>
    <dbReference type="NCBI Taxonomy" id="2772557"/>
    <lineage>
        <taxon>Bacteria</taxon>
        <taxon>Pseudomonadati</taxon>
        <taxon>Thermodesulfobacteriota</taxon>
        <taxon>Desulfobulbia</taxon>
        <taxon>Desulfobulbales</taxon>
        <taxon>Desulfobulbaceae</taxon>
        <taxon>Desulfomarina</taxon>
    </lineage>
</organism>
<evidence type="ECO:0000259" key="2">
    <source>
        <dbReference type="Pfam" id="PF13286"/>
    </source>
</evidence>
<name>A0A8D5FKQ4_9BACT</name>
<dbReference type="Pfam" id="PF13286">
    <property type="entry name" value="HD_assoc"/>
    <property type="match status" value="1"/>
</dbReference>
<evidence type="ECO:0000313" key="3">
    <source>
        <dbReference type="EMBL" id="BCL59984.1"/>
    </source>
</evidence>
<proteinExistence type="predicted"/>
<sequence>MADLDFIYPDQLKHEKKICDFIAGMTDDYFITQARLIGCTVPDSL</sequence>
<keyword evidence="4" id="KW-1185">Reference proteome</keyword>
<keyword evidence="1" id="KW-0378">Hydrolase</keyword>
<dbReference type="GO" id="GO:0016787">
    <property type="term" value="F:hydrolase activity"/>
    <property type="evidence" value="ECO:0007669"/>
    <property type="project" value="UniProtKB-KW"/>
</dbReference>
<reference evidence="3" key="1">
    <citation type="submission" date="2020-09" db="EMBL/GenBank/DDBJ databases">
        <title>Desulfogranum mesoprofundum gen. nov., sp. nov., a novel mesophilic, sulfate-reducing chemolithoautotroph isolated from a deep-sea hydrothermal vent chimney in the Suiyo Seamount.</title>
        <authorList>
            <person name="Hashimoto Y."/>
            <person name="Nakagawa S."/>
        </authorList>
    </citation>
    <scope>NUCLEOTIDE SEQUENCE</scope>
    <source>
        <strain evidence="3">KT2</strain>
    </source>
</reference>
<dbReference type="EMBL" id="AP024086">
    <property type="protein sequence ID" value="BCL59984.1"/>
    <property type="molecule type" value="Genomic_DNA"/>
</dbReference>
<feature type="domain" description="Phosphohydrolase-associated" evidence="2">
    <location>
        <begin position="11"/>
        <end position="34"/>
    </location>
</feature>
<evidence type="ECO:0000313" key="4">
    <source>
        <dbReference type="Proteomes" id="UP000826725"/>
    </source>
</evidence>
<dbReference type="AlphaFoldDB" id="A0A8D5FKQ4"/>
<evidence type="ECO:0000256" key="1">
    <source>
        <dbReference type="ARBA" id="ARBA00022801"/>
    </source>
</evidence>
<dbReference type="Proteomes" id="UP000826725">
    <property type="component" value="Chromosome"/>
</dbReference>
<dbReference type="KEGG" id="dbk:DGMP_06770"/>
<protein>
    <recommendedName>
        <fullName evidence="2">Phosphohydrolase-associated domain-containing protein</fullName>
    </recommendedName>
</protein>
<gene>
    <name evidence="3" type="ORF">DGMP_06770</name>
</gene>
<dbReference type="InterPro" id="IPR026875">
    <property type="entry name" value="PHydrolase_assoc_dom"/>
</dbReference>
<accession>A0A8D5FKQ4</accession>